<evidence type="ECO:0000313" key="2">
    <source>
        <dbReference type="Proteomes" id="UP000317410"/>
    </source>
</evidence>
<gene>
    <name evidence="1" type="ORF">MLI01_25890</name>
</gene>
<dbReference type="EMBL" id="BJNQ01000020">
    <property type="protein sequence ID" value="GEC76444.1"/>
    <property type="molecule type" value="Genomic_DNA"/>
</dbReference>
<comment type="caution">
    <text evidence="1">The sequence shown here is derived from an EMBL/GenBank/DDBJ whole genome shotgun (WGS) entry which is preliminary data.</text>
</comment>
<dbReference type="Proteomes" id="UP000317410">
    <property type="component" value="Unassembled WGS sequence"/>
</dbReference>
<proteinExistence type="predicted"/>
<reference evidence="1 2" key="1">
    <citation type="submission" date="2019-06" db="EMBL/GenBank/DDBJ databases">
        <title>Whole genome shotgun sequence of Microbacterium liquefaciens NBRC 15037.</title>
        <authorList>
            <person name="Hosoyama A."/>
            <person name="Uohara A."/>
            <person name="Ohji S."/>
            <person name="Ichikawa N."/>
        </authorList>
    </citation>
    <scope>NUCLEOTIDE SEQUENCE [LARGE SCALE GENOMIC DNA]</scope>
    <source>
        <strain evidence="1 2">NBRC 15037</strain>
    </source>
</reference>
<dbReference type="AlphaFoldDB" id="A0A4Y4BBH4"/>
<evidence type="ECO:0000313" key="1">
    <source>
        <dbReference type="EMBL" id="GEC76444.1"/>
    </source>
</evidence>
<protein>
    <submittedName>
        <fullName evidence="1">Uncharacterized protein</fullName>
    </submittedName>
</protein>
<accession>A0A4Y4BBH4</accession>
<sequence length="66" mass="7278">MNENEIEQLAQAMKDMTPEELQALTARVGPELMAKMQAALAQRDAVFEDAADQIVQGAEKHLHGED</sequence>
<name>A0A4Y4BBH4_MICMQ</name>
<organism evidence="1 2">
    <name type="scientific">Microbacterium maritypicum</name>
    <name type="common">Microbacterium liquefaciens</name>
    <dbReference type="NCBI Taxonomy" id="33918"/>
    <lineage>
        <taxon>Bacteria</taxon>
        <taxon>Bacillati</taxon>
        <taxon>Actinomycetota</taxon>
        <taxon>Actinomycetes</taxon>
        <taxon>Micrococcales</taxon>
        <taxon>Microbacteriaceae</taxon>
        <taxon>Microbacterium</taxon>
    </lineage>
</organism>